<protein>
    <submittedName>
        <fullName evidence="2">Uncharacterized protein</fullName>
    </submittedName>
</protein>
<accession>A0A4P2VKF5</accession>
<name>A0A4P2VKF5_FLUSA</name>
<evidence type="ECO:0000256" key="1">
    <source>
        <dbReference type="SAM" id="Phobius"/>
    </source>
</evidence>
<feature type="transmembrane region" description="Helical" evidence="1">
    <location>
        <begin position="67"/>
        <end position="88"/>
    </location>
</feature>
<keyword evidence="3" id="KW-1185">Reference proteome</keyword>
<keyword evidence="1" id="KW-0472">Membrane</keyword>
<gene>
    <name evidence="2" type="ORF">JCM31447_15210</name>
</gene>
<keyword evidence="1" id="KW-1133">Transmembrane helix</keyword>
<evidence type="ECO:0000313" key="2">
    <source>
        <dbReference type="EMBL" id="BBH53078.1"/>
    </source>
</evidence>
<organism evidence="2 3">
    <name type="scientific">Fluviispira sanaruensis</name>
    <dbReference type="NCBI Taxonomy" id="2493639"/>
    <lineage>
        <taxon>Bacteria</taxon>
        <taxon>Pseudomonadati</taxon>
        <taxon>Bdellovibrionota</taxon>
        <taxon>Oligoflexia</taxon>
        <taxon>Silvanigrellales</taxon>
        <taxon>Silvanigrellaceae</taxon>
        <taxon>Fluviispira</taxon>
    </lineage>
</organism>
<dbReference type="EMBL" id="AP019368">
    <property type="protein sequence ID" value="BBH53078.1"/>
    <property type="molecule type" value="Genomic_DNA"/>
</dbReference>
<dbReference type="KEGG" id="sbf:JCM31447_15210"/>
<proteinExistence type="predicted"/>
<keyword evidence="1" id="KW-0812">Transmembrane</keyword>
<dbReference type="Proteomes" id="UP000291236">
    <property type="component" value="Chromosome"/>
</dbReference>
<dbReference type="AlphaFoldDB" id="A0A4P2VKF5"/>
<evidence type="ECO:0000313" key="3">
    <source>
        <dbReference type="Proteomes" id="UP000291236"/>
    </source>
</evidence>
<reference evidence="2 3" key="1">
    <citation type="submission" date="2018-12" db="EMBL/GenBank/DDBJ databases">
        <title>Rubrispira sanarue gen. nov., sp., nov., a member of the order Silvanigrellales, isolated from a brackish lake in Hamamatsu Japan.</title>
        <authorList>
            <person name="Maejima Y."/>
            <person name="Iino T."/>
            <person name="Muraguchi Y."/>
            <person name="Fukuda K."/>
            <person name="Nojiri H."/>
            <person name="Ohkuma M."/>
            <person name="Moriuchi R."/>
            <person name="Dohra H."/>
            <person name="Kimbara K."/>
            <person name="Shintani M."/>
        </authorList>
    </citation>
    <scope>NUCLEOTIDE SEQUENCE [LARGE SCALE GENOMIC DNA]</scope>
    <source>
        <strain evidence="2 3">RF1110005</strain>
    </source>
</reference>
<sequence length="99" mass="12141">MNLRMNETKINSILIYLNKYPVFYLNIPKRMRLRYLKVEFLVKNGEMLYTSYFLVKKWCMKLSEIRISSLVTGKFIWCLFGINNWYYIGKIRLSYYPLE</sequence>